<dbReference type="InterPro" id="IPR001286">
    <property type="entry name" value="Glyco_hydro_59"/>
</dbReference>
<keyword evidence="6" id="KW-0732">Signal</keyword>
<evidence type="ECO:0000256" key="1">
    <source>
        <dbReference type="ARBA" id="ARBA00005637"/>
    </source>
</evidence>
<organism evidence="9 10">
    <name type="scientific">Compostibacter hankyongensis</name>
    <dbReference type="NCBI Taxonomy" id="1007089"/>
    <lineage>
        <taxon>Bacteria</taxon>
        <taxon>Pseudomonadati</taxon>
        <taxon>Bacteroidota</taxon>
        <taxon>Chitinophagia</taxon>
        <taxon>Chitinophagales</taxon>
        <taxon>Chitinophagaceae</taxon>
        <taxon>Compostibacter</taxon>
    </lineage>
</organism>
<accession>A0ABP8FNC8</accession>
<evidence type="ECO:0000256" key="5">
    <source>
        <dbReference type="ARBA" id="ARBA00033098"/>
    </source>
</evidence>
<evidence type="ECO:0000256" key="3">
    <source>
        <dbReference type="ARBA" id="ARBA00022919"/>
    </source>
</evidence>
<evidence type="ECO:0000259" key="7">
    <source>
        <dbReference type="Pfam" id="PF02057"/>
    </source>
</evidence>
<dbReference type="Pfam" id="PF21708">
    <property type="entry name" value="Glyco_hydro_59_C"/>
    <property type="match status" value="1"/>
</dbReference>
<dbReference type="InterPro" id="IPR013785">
    <property type="entry name" value="Aldolase_TIM"/>
</dbReference>
<gene>
    <name evidence="9" type="ORF">GCM10023143_14630</name>
</gene>
<evidence type="ECO:0000256" key="6">
    <source>
        <dbReference type="SAM" id="SignalP"/>
    </source>
</evidence>
<dbReference type="EC" id="3.2.1.46" evidence="2"/>
<comment type="similarity">
    <text evidence="1">Belongs to the glycosyl hydrolase 59 family.</text>
</comment>
<name>A0ABP8FNC8_9BACT</name>
<dbReference type="PRINTS" id="PR00850">
    <property type="entry name" value="GLHYDRLASE59"/>
</dbReference>
<dbReference type="Gene3D" id="2.60.120.560">
    <property type="entry name" value="Exo-inulinase, domain 1"/>
    <property type="match status" value="1"/>
</dbReference>
<proteinExistence type="inferred from homology"/>
<evidence type="ECO:0000313" key="9">
    <source>
        <dbReference type="EMBL" id="GAA4307725.1"/>
    </source>
</evidence>
<feature type="chain" id="PRO_5046180991" description="galactosylceramidase" evidence="6">
    <location>
        <begin position="22"/>
        <end position="649"/>
    </location>
</feature>
<evidence type="ECO:0000256" key="2">
    <source>
        <dbReference type="ARBA" id="ARBA00012657"/>
    </source>
</evidence>
<dbReference type="Proteomes" id="UP001501207">
    <property type="component" value="Unassembled WGS sequence"/>
</dbReference>
<keyword evidence="4" id="KW-0443">Lipid metabolism</keyword>
<dbReference type="RefSeq" id="WP_344977761.1">
    <property type="nucleotide sequence ID" value="NZ_BAABFN010000002.1"/>
</dbReference>
<dbReference type="SUPFAM" id="SSF51445">
    <property type="entry name" value="(Trans)glycosidases"/>
    <property type="match status" value="1"/>
</dbReference>
<evidence type="ECO:0000259" key="8">
    <source>
        <dbReference type="Pfam" id="PF21708"/>
    </source>
</evidence>
<reference evidence="10" key="1">
    <citation type="journal article" date="2019" name="Int. J. Syst. Evol. Microbiol.">
        <title>The Global Catalogue of Microorganisms (GCM) 10K type strain sequencing project: providing services to taxonomists for standard genome sequencing and annotation.</title>
        <authorList>
            <consortium name="The Broad Institute Genomics Platform"/>
            <consortium name="The Broad Institute Genome Sequencing Center for Infectious Disease"/>
            <person name="Wu L."/>
            <person name="Ma J."/>
        </authorList>
    </citation>
    <scope>NUCLEOTIDE SEQUENCE [LARGE SCALE GENOMIC DNA]</scope>
    <source>
        <strain evidence="10">JCM 17664</strain>
    </source>
</reference>
<feature type="signal peptide" evidence="6">
    <location>
        <begin position="1"/>
        <end position="21"/>
    </location>
</feature>
<dbReference type="PANTHER" id="PTHR15172">
    <property type="entry name" value="GALACTOCEREBROSIDASE"/>
    <property type="match status" value="1"/>
</dbReference>
<dbReference type="InterPro" id="IPR017853">
    <property type="entry name" value="GH"/>
</dbReference>
<dbReference type="Gene3D" id="3.20.20.80">
    <property type="entry name" value="Glycosidases"/>
    <property type="match status" value="1"/>
</dbReference>
<sequence length="649" mass="73243">MKKLCLQAVACILLLSFQNLSAQHITIDGNSSGRIFEGIGALSAGASTRFLVDYPEPYRSDILDYLFKPGFGAGLPELKVEIGGDINSTDGSEPAYAHTREEFKNPRAAYFNRGYEWWLIKEAQKRNPDIRIETLQWGAPGWVGNGRFYTEENARFIAGYINGLKKYHGITVDYTGIRNETLYDKDWIKLLRRVLDESGLSHVKIDAGDQWKPEHQWQIAQDIAKDPELAKAVYAVNAHVPEETDFRTPPEVQQIGKPVWSGESHDHGGDWAAAAKVARINNRAYPLARITKVIYWSLITSYPHYLTAPASGFMEANTPWSGRYTVQPPLWIVAHTNQFARPGWKYVNSACKYFKDKGWSVTALTDTLTHDYSVIIETTEAKQDQTVHFRLSGGLPDKALAVWQSSPGHLFERKADITPRQGTFVLTLKPNTVYSLTTTRGQQKGKAQHAVPPPAPFPDHYKDDFDGDSLNRQPPFFISYHGAFEVVGDSASANRWLKQGARQQGINWFGQPYPRILFGDSSWTDMRVSADFLLPDTGRVGIESRLQRFPWNSKVDGYAFEISHTGSWQLKRNGKDSSLLQQGQARPVKGSWHHLEMRCSGDRIIIRLDHQEIVSVRDSHYKMGVTALTTGWNEAYFDNFEAENTAVTP</sequence>
<dbReference type="Gene3D" id="3.20.20.70">
    <property type="entry name" value="Aldolase class I"/>
    <property type="match status" value="1"/>
</dbReference>
<dbReference type="InterPro" id="IPR049161">
    <property type="entry name" value="GH59_cat"/>
</dbReference>
<dbReference type="EMBL" id="BAABFN010000002">
    <property type="protein sequence ID" value="GAA4307725.1"/>
    <property type="molecule type" value="Genomic_DNA"/>
</dbReference>
<comment type="caution">
    <text evidence="9">The sequence shown here is derived from an EMBL/GenBank/DDBJ whole genome shotgun (WGS) entry which is preliminary data.</text>
</comment>
<evidence type="ECO:0000313" key="10">
    <source>
        <dbReference type="Proteomes" id="UP001501207"/>
    </source>
</evidence>
<keyword evidence="10" id="KW-1185">Reference proteome</keyword>
<feature type="domain" description="Glycosyl hydrolase family 59 catalytic" evidence="7">
    <location>
        <begin position="36"/>
        <end position="338"/>
    </location>
</feature>
<keyword evidence="3" id="KW-0746">Sphingolipid metabolism</keyword>
<feature type="domain" description="Glycosyl hydrolase family 59 C-terminal lectin" evidence="8">
    <location>
        <begin position="482"/>
        <end position="644"/>
    </location>
</feature>
<dbReference type="PANTHER" id="PTHR15172:SF1">
    <property type="entry name" value="GALACTOCEREBROSIDASE"/>
    <property type="match status" value="1"/>
</dbReference>
<dbReference type="InterPro" id="IPR049162">
    <property type="entry name" value="GH59_C"/>
</dbReference>
<dbReference type="Pfam" id="PF02057">
    <property type="entry name" value="Glyco_hydro_59"/>
    <property type="match status" value="1"/>
</dbReference>
<protein>
    <recommendedName>
        <fullName evidence="2">galactosylceramidase</fullName>
        <ecNumber evidence="2">3.2.1.46</ecNumber>
    </recommendedName>
    <alternativeName>
        <fullName evidence="5">Galactosylceramidase</fullName>
    </alternativeName>
</protein>
<evidence type="ECO:0000256" key="4">
    <source>
        <dbReference type="ARBA" id="ARBA00022963"/>
    </source>
</evidence>
<keyword evidence="4" id="KW-0442">Lipid degradation</keyword>